<evidence type="ECO:0000256" key="1">
    <source>
        <dbReference type="SAM" id="Coils"/>
    </source>
</evidence>
<dbReference type="GeneID" id="106472338"/>
<sequence length="158" mass="19067">MEVYHKYHNPFYNAIEKAMNISQNSQLQYLQTLHDREVSELMKKLEAQTRDEIRNLGKQHKDKNELSRIKRELQQKLIEQAVTERQRFSISLEKKRALLQKEHEEVKKKLEEERKNAYERIEKEYEEKSAKLEEEYKLQSELSTLVSLGNEWSEITSL</sequence>
<organism evidence="3 4">
    <name type="scientific">Limulus polyphemus</name>
    <name type="common">Atlantic horseshoe crab</name>
    <dbReference type="NCBI Taxonomy" id="6850"/>
    <lineage>
        <taxon>Eukaryota</taxon>
        <taxon>Metazoa</taxon>
        <taxon>Ecdysozoa</taxon>
        <taxon>Arthropoda</taxon>
        <taxon>Chelicerata</taxon>
        <taxon>Merostomata</taxon>
        <taxon>Xiphosura</taxon>
        <taxon>Limulidae</taxon>
        <taxon>Limulus</taxon>
    </lineage>
</organism>
<dbReference type="RefSeq" id="XP_022256644.1">
    <property type="nucleotide sequence ID" value="XM_022400936.1"/>
</dbReference>
<reference evidence="4" key="1">
    <citation type="submission" date="2025-08" db="UniProtKB">
        <authorList>
            <consortium name="RefSeq"/>
        </authorList>
    </citation>
    <scope>IDENTIFICATION</scope>
    <source>
        <tissue evidence="4">Muscle</tissue>
    </source>
</reference>
<dbReference type="SUPFAM" id="SSF69989">
    <property type="entry name" value="C-terminal domain of PLC-beta"/>
    <property type="match status" value="1"/>
</dbReference>
<evidence type="ECO:0000313" key="3">
    <source>
        <dbReference type="Proteomes" id="UP000694941"/>
    </source>
</evidence>
<feature type="domain" description="Phospholipase C-beta C-terminal" evidence="2">
    <location>
        <begin position="18"/>
        <end position="137"/>
    </location>
</feature>
<keyword evidence="1" id="KW-0175">Coiled coil</keyword>
<feature type="coiled-coil region" evidence="1">
    <location>
        <begin position="89"/>
        <end position="142"/>
    </location>
</feature>
<dbReference type="Gene3D" id="1.20.1230.10">
    <property type="entry name" value="Phospholipase C beta, distal C-terminal domain"/>
    <property type="match status" value="1"/>
</dbReference>
<dbReference type="Proteomes" id="UP000694941">
    <property type="component" value="Unplaced"/>
</dbReference>
<evidence type="ECO:0000259" key="2">
    <source>
        <dbReference type="Pfam" id="PF08703"/>
    </source>
</evidence>
<name>A0ABM1TL88_LIMPO</name>
<gene>
    <name evidence="4" type="primary">LOC106472338</name>
</gene>
<dbReference type="InterPro" id="IPR014815">
    <property type="entry name" value="PLC-beta_C"/>
</dbReference>
<dbReference type="Pfam" id="PF08703">
    <property type="entry name" value="PLC-beta_C"/>
    <property type="match status" value="1"/>
</dbReference>
<protein>
    <submittedName>
        <fullName evidence="4">1-phosphatidylinositol 4,5-bisphosphate phosphodiesterase classes I and II-like</fullName>
    </submittedName>
</protein>
<keyword evidence="3" id="KW-1185">Reference proteome</keyword>
<evidence type="ECO:0000313" key="4">
    <source>
        <dbReference type="RefSeq" id="XP_022256644.1"/>
    </source>
</evidence>
<accession>A0ABM1TL88</accession>
<dbReference type="InterPro" id="IPR042531">
    <property type="entry name" value="PLC-beta_C_sf"/>
</dbReference>
<proteinExistence type="predicted"/>